<protein>
    <submittedName>
        <fullName evidence="2">Uncharacterized protein</fullName>
    </submittedName>
</protein>
<proteinExistence type="predicted"/>
<dbReference type="EMBL" id="QRDP01000004">
    <property type="protein sequence ID" value="RED16624.1"/>
    <property type="molecule type" value="Genomic_DNA"/>
</dbReference>
<name>A0A3D9FFL6_9SPHN</name>
<dbReference type="OrthoDB" id="7862810at2"/>
<comment type="caution">
    <text evidence="2">The sequence shown here is derived from an EMBL/GenBank/DDBJ whole genome shotgun (WGS) entry which is preliminary data.</text>
</comment>
<evidence type="ECO:0000313" key="2">
    <source>
        <dbReference type="EMBL" id="RED16624.1"/>
    </source>
</evidence>
<reference evidence="2 3" key="1">
    <citation type="submission" date="2018-07" db="EMBL/GenBank/DDBJ databases">
        <title>Genomic Encyclopedia of Type Strains, Phase IV (KMG-IV): sequencing the most valuable type-strain genomes for metagenomic binning, comparative biology and taxonomic classification.</title>
        <authorList>
            <person name="Goeker M."/>
        </authorList>
    </citation>
    <scope>NUCLEOTIDE SEQUENCE [LARGE SCALE GENOMIC DNA]</scope>
    <source>
        <strain evidence="2 3">DSM 26725</strain>
    </source>
</reference>
<evidence type="ECO:0000313" key="3">
    <source>
        <dbReference type="Proteomes" id="UP000256310"/>
    </source>
</evidence>
<dbReference type="AlphaFoldDB" id="A0A3D9FFL6"/>
<dbReference type="Proteomes" id="UP000256310">
    <property type="component" value="Unassembled WGS sequence"/>
</dbReference>
<feature type="chain" id="PRO_5017567505" evidence="1">
    <location>
        <begin position="22"/>
        <end position="151"/>
    </location>
</feature>
<feature type="signal peptide" evidence="1">
    <location>
        <begin position="1"/>
        <end position="21"/>
    </location>
</feature>
<keyword evidence="1" id="KW-0732">Signal</keyword>
<gene>
    <name evidence="2" type="ORF">DFR46_1650</name>
</gene>
<keyword evidence="3" id="KW-1185">Reference proteome</keyword>
<accession>A0A3D9FFL6</accession>
<organism evidence="2 3">
    <name type="scientific">Parasphingopyxis lamellibrachiae</name>
    <dbReference type="NCBI Taxonomy" id="680125"/>
    <lineage>
        <taxon>Bacteria</taxon>
        <taxon>Pseudomonadati</taxon>
        <taxon>Pseudomonadota</taxon>
        <taxon>Alphaproteobacteria</taxon>
        <taxon>Sphingomonadales</taxon>
        <taxon>Sphingomonadaceae</taxon>
        <taxon>Parasphingopyxis</taxon>
    </lineage>
</organism>
<evidence type="ECO:0000256" key="1">
    <source>
        <dbReference type="SAM" id="SignalP"/>
    </source>
</evidence>
<sequence>MTMIRTAALLAALSLPIAAEAQPTGFDDCENAWPAQLENLAIGENGEGIRTFYDGAVTLLQIDTIEPAAASGGFVVMMWTGSELSDLDRLCWVTAGHGGIDVDATTSSYDPAEGLTLSVPTSRHSQEDGSLIEGAIRFRLNVDAGTLTPLY</sequence>
<dbReference type="RefSeq" id="WP_116236007.1">
    <property type="nucleotide sequence ID" value="NZ_QRDP01000004.1"/>
</dbReference>